<dbReference type="Proteomes" id="UP001235303">
    <property type="component" value="Unassembled WGS sequence"/>
</dbReference>
<dbReference type="EMBL" id="JAQOSP010000154">
    <property type="protein sequence ID" value="MDJ1172470.1"/>
    <property type="molecule type" value="Genomic_DNA"/>
</dbReference>
<protein>
    <submittedName>
        <fullName evidence="1">Uncharacterized protein</fullName>
    </submittedName>
</protein>
<proteinExistence type="predicted"/>
<comment type="caution">
    <text evidence="1">The sequence shown here is derived from an EMBL/GenBank/DDBJ whole genome shotgun (WGS) entry which is preliminary data.</text>
</comment>
<organism evidence="1 2">
    <name type="scientific">Roseofilum acuticapitatum BLCC-M154</name>
    <dbReference type="NCBI Taxonomy" id="3022444"/>
    <lineage>
        <taxon>Bacteria</taxon>
        <taxon>Bacillati</taxon>
        <taxon>Cyanobacteriota</taxon>
        <taxon>Cyanophyceae</taxon>
        <taxon>Desertifilales</taxon>
        <taxon>Desertifilaceae</taxon>
        <taxon>Roseofilum</taxon>
        <taxon>Roseofilum acuticapitatum</taxon>
    </lineage>
</organism>
<gene>
    <name evidence="1" type="ORF">PMG71_23865</name>
</gene>
<evidence type="ECO:0000313" key="2">
    <source>
        <dbReference type="Proteomes" id="UP001235303"/>
    </source>
</evidence>
<reference evidence="1 2" key="1">
    <citation type="submission" date="2023-01" db="EMBL/GenBank/DDBJ databases">
        <title>Novel diversity within Roseofilum (Cyanobacteria; Desertifilaceae) from marine benthic mats with descriptions of four novel species.</title>
        <authorList>
            <person name="Wang Y."/>
            <person name="Berthold D.E."/>
            <person name="Hu J."/>
            <person name="Lefler F.W."/>
            <person name="Laughinghouse H.D. IV."/>
        </authorList>
    </citation>
    <scope>NUCLEOTIDE SEQUENCE [LARGE SCALE GENOMIC DNA]</scope>
    <source>
        <strain evidence="1 2">BLCC-M154</strain>
    </source>
</reference>
<accession>A0ABT7AZX7</accession>
<sequence length="203" mass="22697">MGYSDFKINQLLKQFGLKLHENLNLFAEIPESEPSPMLTTFLQESIPLALGINTEKARSEMIITPILLELRRRKHYQISLFSGSDFNVDSTQGLNGVCDFLISLSPENLFITSPVVTLVEAKKEDIKSGLGQCLAEMLAAQVFNAQEGNEIPVIYGVVTSGNIWKFLKLEDKTVYIDSVEYYINQMAKILGILIYAVSQETIA</sequence>
<evidence type="ECO:0000313" key="1">
    <source>
        <dbReference type="EMBL" id="MDJ1172470.1"/>
    </source>
</evidence>
<name>A0ABT7AZX7_9CYAN</name>
<dbReference type="RefSeq" id="WP_283756218.1">
    <property type="nucleotide sequence ID" value="NZ_JAQOSP010000154.1"/>
</dbReference>
<keyword evidence="2" id="KW-1185">Reference proteome</keyword>